<name>A0A1I3PF52_9HYPH</name>
<dbReference type="Proteomes" id="UP000242763">
    <property type="component" value="Unassembled WGS sequence"/>
</dbReference>
<accession>A0A1I3PF52</accession>
<proteinExistence type="predicted"/>
<evidence type="ECO:0000313" key="2">
    <source>
        <dbReference type="Proteomes" id="UP000242763"/>
    </source>
</evidence>
<sequence length="69" mass="6736">MTGMADEIAANGATVVSGVIVANGATAATGETPGIDHAVKPITGAIGAIEIQGRDTADTVIFGSRLQPS</sequence>
<gene>
    <name evidence="1" type="ORF">SAMN03080618_02323</name>
</gene>
<keyword evidence="2" id="KW-1185">Reference proteome</keyword>
<protein>
    <submittedName>
        <fullName evidence="1">Uncharacterized protein</fullName>
    </submittedName>
</protein>
<dbReference type="EMBL" id="FORF01000012">
    <property type="protein sequence ID" value="SFJ20122.1"/>
    <property type="molecule type" value="Genomic_DNA"/>
</dbReference>
<evidence type="ECO:0000313" key="1">
    <source>
        <dbReference type="EMBL" id="SFJ20122.1"/>
    </source>
</evidence>
<dbReference type="AlphaFoldDB" id="A0A1I3PF52"/>
<reference evidence="2" key="1">
    <citation type="submission" date="2016-10" db="EMBL/GenBank/DDBJ databases">
        <authorList>
            <person name="Varghese N."/>
            <person name="Submissions S."/>
        </authorList>
    </citation>
    <scope>NUCLEOTIDE SEQUENCE [LARGE SCALE GENOMIC DNA]</scope>
    <source>
        <strain evidence="2">DSM 21857</strain>
    </source>
</reference>
<organism evidence="1 2">
    <name type="scientific">Aquamicrobium aerolatum DSM 21857</name>
    <dbReference type="NCBI Taxonomy" id="1121003"/>
    <lineage>
        <taxon>Bacteria</taxon>
        <taxon>Pseudomonadati</taxon>
        <taxon>Pseudomonadota</taxon>
        <taxon>Alphaproteobacteria</taxon>
        <taxon>Hyphomicrobiales</taxon>
        <taxon>Phyllobacteriaceae</taxon>
        <taxon>Aerobium</taxon>
    </lineage>
</organism>